<dbReference type="GO" id="GO:0008270">
    <property type="term" value="F:zinc ion binding"/>
    <property type="evidence" value="ECO:0007669"/>
    <property type="project" value="InterPro"/>
</dbReference>
<dbReference type="CDD" id="cd00067">
    <property type="entry name" value="GAL4"/>
    <property type="match status" value="1"/>
</dbReference>
<evidence type="ECO:0000256" key="3">
    <source>
        <dbReference type="ARBA" id="ARBA00023125"/>
    </source>
</evidence>
<dbReference type="Pfam" id="PF04082">
    <property type="entry name" value="Fungal_trans"/>
    <property type="match status" value="1"/>
</dbReference>
<evidence type="ECO:0000313" key="8">
    <source>
        <dbReference type="Proteomes" id="UP000554235"/>
    </source>
</evidence>
<feature type="region of interest" description="Disordered" evidence="5">
    <location>
        <begin position="60"/>
        <end position="130"/>
    </location>
</feature>
<dbReference type="GO" id="GO:0003677">
    <property type="term" value="F:DNA binding"/>
    <property type="evidence" value="ECO:0007669"/>
    <property type="project" value="UniProtKB-KW"/>
</dbReference>
<keyword evidence="8" id="KW-1185">Reference proteome</keyword>
<dbReference type="AlphaFoldDB" id="A0A8H4P985"/>
<dbReference type="PROSITE" id="PS50048">
    <property type="entry name" value="ZN2_CY6_FUNGAL_2"/>
    <property type="match status" value="1"/>
</dbReference>
<feature type="compositionally biased region" description="Polar residues" evidence="5">
    <location>
        <begin position="109"/>
        <end position="121"/>
    </location>
</feature>
<evidence type="ECO:0000259" key="6">
    <source>
        <dbReference type="PROSITE" id="PS50048"/>
    </source>
</evidence>
<proteinExistence type="predicted"/>
<gene>
    <name evidence="7" type="ORF">FALBO_9191</name>
</gene>
<evidence type="ECO:0000313" key="7">
    <source>
        <dbReference type="EMBL" id="KAF4463995.1"/>
    </source>
</evidence>
<reference evidence="7 8" key="1">
    <citation type="submission" date="2020-01" db="EMBL/GenBank/DDBJ databases">
        <title>Identification and distribution of gene clusters putatively required for synthesis of sphingolipid metabolism inhibitors in phylogenetically diverse species of the filamentous fungus Fusarium.</title>
        <authorList>
            <person name="Kim H.-S."/>
            <person name="Busman M."/>
            <person name="Brown D.W."/>
            <person name="Divon H."/>
            <person name="Uhlig S."/>
            <person name="Proctor R.H."/>
        </authorList>
    </citation>
    <scope>NUCLEOTIDE SEQUENCE [LARGE SCALE GENOMIC DNA]</scope>
    <source>
        <strain evidence="7 8">NRRL 20459</strain>
    </source>
</reference>
<comment type="subcellular location">
    <subcellularLocation>
        <location evidence="1">Nucleus</location>
    </subcellularLocation>
</comment>
<feature type="compositionally biased region" description="Low complexity" evidence="5">
    <location>
        <begin position="91"/>
        <end position="104"/>
    </location>
</feature>
<organism evidence="7 8">
    <name type="scientific">Fusarium albosuccineum</name>
    <dbReference type="NCBI Taxonomy" id="1237068"/>
    <lineage>
        <taxon>Eukaryota</taxon>
        <taxon>Fungi</taxon>
        <taxon>Dikarya</taxon>
        <taxon>Ascomycota</taxon>
        <taxon>Pezizomycotina</taxon>
        <taxon>Sordariomycetes</taxon>
        <taxon>Hypocreomycetidae</taxon>
        <taxon>Hypocreales</taxon>
        <taxon>Nectriaceae</taxon>
        <taxon>Fusarium</taxon>
        <taxon>Fusarium decemcellulare species complex</taxon>
    </lineage>
</organism>
<dbReference type="GO" id="GO:0005634">
    <property type="term" value="C:nucleus"/>
    <property type="evidence" value="ECO:0007669"/>
    <property type="project" value="UniProtKB-SubCell"/>
</dbReference>
<dbReference type="PROSITE" id="PS00463">
    <property type="entry name" value="ZN2_CY6_FUNGAL_1"/>
    <property type="match status" value="1"/>
</dbReference>
<dbReference type="PANTHER" id="PTHR46910">
    <property type="entry name" value="TRANSCRIPTION FACTOR PDR1"/>
    <property type="match status" value="1"/>
</dbReference>
<feature type="domain" description="Zn(2)-C6 fungal-type" evidence="6">
    <location>
        <begin position="28"/>
        <end position="58"/>
    </location>
</feature>
<dbReference type="EMBL" id="JAADYS010001258">
    <property type="protein sequence ID" value="KAF4463995.1"/>
    <property type="molecule type" value="Genomic_DNA"/>
</dbReference>
<dbReference type="OrthoDB" id="3037908at2759"/>
<dbReference type="Pfam" id="PF00172">
    <property type="entry name" value="Zn_clus"/>
    <property type="match status" value="1"/>
</dbReference>
<name>A0A8H4P985_9HYPO</name>
<dbReference type="SMART" id="SM00066">
    <property type="entry name" value="GAL4"/>
    <property type="match status" value="1"/>
</dbReference>
<feature type="region of interest" description="Disordered" evidence="5">
    <location>
        <begin position="1"/>
        <end position="24"/>
    </location>
</feature>
<dbReference type="SUPFAM" id="SSF57701">
    <property type="entry name" value="Zn2/Cys6 DNA-binding domain"/>
    <property type="match status" value="1"/>
</dbReference>
<accession>A0A8H4P985</accession>
<sequence>MDADRAQGSGSGHPGTREQSKRRRLNFACNYCRNRKTRCDEQQPSCQACISAGVPCVTEDRRRPGQRIKRREAGKATTSSSLGSASPFGDGPPSACPGTTGTSPSPQPNTDLPSTSMTNEQSKIDNPLPIWRQSTGATSFELLTEWLDLAFYRLNIMCRVNLSLSSGSEGGTNAPAQGRGLLTGHSPQTIPSIPDTGDVPALFDAFEREIHIFFPVLRLDVVRTEVMHAASSPFLTVDAHLLRTYLLLSIGACILQKAEWKDFIKQTLTLARNCLGNLIGTATLDPEEILFLSSVCLRLSDEITAAWTTLGICTSVACCMGLNRPGKRKTSMQNSVDDERRRSVWWAIYSYEKLFSFQLGYISNIMDESSDRLDSKTIYQTQDYILSMAKVFSMVSRRCVEARRQEDLANKNTLEAAIKEKVNATGESFLMLSRWADSLPVNLRPTSDLMPPSAELPLASFISLHYHNAVLMLSRNSLLISKDALYKAVEVMAKGTAWEHAIRSGQSMTISSARKIIHVLAEMEASQPPSLAPLYHASLHAFYILAIQILKQPPCASLESTKAF</sequence>
<keyword evidence="4" id="KW-0539">Nucleus</keyword>
<comment type="caution">
    <text evidence="7">The sequence shown here is derived from an EMBL/GenBank/DDBJ whole genome shotgun (WGS) entry which is preliminary data.</text>
</comment>
<dbReference type="GO" id="GO:0000981">
    <property type="term" value="F:DNA-binding transcription factor activity, RNA polymerase II-specific"/>
    <property type="evidence" value="ECO:0007669"/>
    <property type="project" value="InterPro"/>
</dbReference>
<keyword evidence="3" id="KW-0238">DNA-binding</keyword>
<evidence type="ECO:0000256" key="2">
    <source>
        <dbReference type="ARBA" id="ARBA00022723"/>
    </source>
</evidence>
<dbReference type="InterPro" id="IPR036864">
    <property type="entry name" value="Zn2-C6_fun-type_DNA-bd_sf"/>
</dbReference>
<evidence type="ECO:0000256" key="4">
    <source>
        <dbReference type="ARBA" id="ARBA00023242"/>
    </source>
</evidence>
<dbReference type="CDD" id="cd12148">
    <property type="entry name" value="fungal_TF_MHR"/>
    <property type="match status" value="1"/>
</dbReference>
<dbReference type="PANTHER" id="PTHR46910:SF3">
    <property type="entry name" value="HALOTOLERANCE PROTEIN 9-RELATED"/>
    <property type="match status" value="1"/>
</dbReference>
<evidence type="ECO:0000256" key="1">
    <source>
        <dbReference type="ARBA" id="ARBA00004123"/>
    </source>
</evidence>
<dbReference type="Proteomes" id="UP000554235">
    <property type="component" value="Unassembled WGS sequence"/>
</dbReference>
<dbReference type="SMART" id="SM00906">
    <property type="entry name" value="Fungal_trans"/>
    <property type="match status" value="1"/>
</dbReference>
<dbReference type="Gene3D" id="4.10.240.10">
    <property type="entry name" value="Zn(2)-C6 fungal-type DNA-binding domain"/>
    <property type="match status" value="1"/>
</dbReference>
<protein>
    <submittedName>
        <fullName evidence="7">Transcription factor</fullName>
    </submittedName>
</protein>
<dbReference type="InterPro" id="IPR007219">
    <property type="entry name" value="XnlR_reg_dom"/>
</dbReference>
<dbReference type="GO" id="GO:0006351">
    <property type="term" value="P:DNA-templated transcription"/>
    <property type="evidence" value="ECO:0007669"/>
    <property type="project" value="InterPro"/>
</dbReference>
<keyword evidence="2" id="KW-0479">Metal-binding</keyword>
<dbReference type="InterPro" id="IPR050987">
    <property type="entry name" value="AtrR-like"/>
</dbReference>
<evidence type="ECO:0000256" key="5">
    <source>
        <dbReference type="SAM" id="MobiDB-lite"/>
    </source>
</evidence>
<dbReference type="InterPro" id="IPR001138">
    <property type="entry name" value="Zn2Cys6_DnaBD"/>
</dbReference>